<comment type="function">
    <text evidence="11">Slow, weak voltage-dependent S-type anion efflux channel involved in maintenance of anion homeostasis.</text>
</comment>
<evidence type="ECO:0000256" key="10">
    <source>
        <dbReference type="ARBA" id="ARBA00023136"/>
    </source>
</evidence>
<gene>
    <name evidence="12" type="ORF">DCAR_0831190</name>
</gene>
<reference evidence="12" key="2">
    <citation type="submission" date="2022-03" db="EMBL/GenBank/DDBJ databases">
        <title>Draft title - Genomic analysis of global carrot germplasm unveils the trajectory of domestication and the origin of high carotenoid orange carrot.</title>
        <authorList>
            <person name="Iorizzo M."/>
            <person name="Ellison S."/>
            <person name="Senalik D."/>
            <person name="Macko-Podgorni A."/>
            <person name="Grzebelus D."/>
            <person name="Bostan H."/>
            <person name="Rolling W."/>
            <person name="Curaba J."/>
            <person name="Simon P."/>
        </authorList>
    </citation>
    <scope>NUCLEOTIDE SEQUENCE</scope>
    <source>
        <tissue evidence="12">Leaf</tissue>
    </source>
</reference>
<evidence type="ECO:0000256" key="2">
    <source>
        <dbReference type="ARBA" id="ARBA00004236"/>
    </source>
</evidence>
<dbReference type="KEGG" id="dcr:108197771"/>
<keyword evidence="8" id="KW-1133">Transmembrane helix</keyword>
<comment type="similarity">
    <text evidence="3">Belongs to the SLAC1 S-type anion channel family.</text>
</comment>
<dbReference type="Pfam" id="PF03595">
    <property type="entry name" value="SLAC1"/>
    <property type="match status" value="1"/>
</dbReference>
<dbReference type="InterPro" id="IPR038665">
    <property type="entry name" value="Voltage-dep_anion_channel_sf"/>
</dbReference>
<dbReference type="GO" id="GO:0008308">
    <property type="term" value="F:voltage-gated monoatomic anion channel activity"/>
    <property type="evidence" value="ECO:0007669"/>
    <property type="project" value="InterPro"/>
</dbReference>
<dbReference type="FunFam" id="1.50.10.150:FF:000003">
    <property type="entry name" value="S-type anion channel SLAH1"/>
    <property type="match status" value="1"/>
</dbReference>
<evidence type="ECO:0000256" key="8">
    <source>
        <dbReference type="ARBA" id="ARBA00022989"/>
    </source>
</evidence>
<evidence type="ECO:0000256" key="7">
    <source>
        <dbReference type="ARBA" id="ARBA00022692"/>
    </source>
</evidence>
<dbReference type="Gene3D" id="1.50.10.150">
    <property type="entry name" value="Voltage-dependent anion channel"/>
    <property type="match status" value="1"/>
</dbReference>
<keyword evidence="9" id="KW-0406">Ion transport</keyword>
<organism evidence="12 13">
    <name type="scientific">Daucus carota subsp. sativus</name>
    <name type="common">Carrot</name>
    <dbReference type="NCBI Taxonomy" id="79200"/>
    <lineage>
        <taxon>Eukaryota</taxon>
        <taxon>Viridiplantae</taxon>
        <taxon>Streptophyta</taxon>
        <taxon>Embryophyta</taxon>
        <taxon>Tracheophyta</taxon>
        <taxon>Spermatophyta</taxon>
        <taxon>Magnoliopsida</taxon>
        <taxon>eudicotyledons</taxon>
        <taxon>Gunneridae</taxon>
        <taxon>Pentapetalae</taxon>
        <taxon>asterids</taxon>
        <taxon>campanulids</taxon>
        <taxon>Apiales</taxon>
        <taxon>Apiaceae</taxon>
        <taxon>Apioideae</taxon>
        <taxon>Scandiceae</taxon>
        <taxon>Daucinae</taxon>
        <taxon>Daucus</taxon>
        <taxon>Daucus sect. Daucus</taxon>
    </lineage>
</organism>
<evidence type="ECO:0000313" key="13">
    <source>
        <dbReference type="Proteomes" id="UP000077755"/>
    </source>
</evidence>
<evidence type="ECO:0000256" key="6">
    <source>
        <dbReference type="ARBA" id="ARBA00022475"/>
    </source>
</evidence>
<dbReference type="EMBL" id="CP093350">
    <property type="protein sequence ID" value="WOH11699.1"/>
    <property type="molecule type" value="Genomic_DNA"/>
</dbReference>
<evidence type="ECO:0000256" key="3">
    <source>
        <dbReference type="ARBA" id="ARBA00007808"/>
    </source>
</evidence>
<dbReference type="OrthoDB" id="1867618at2759"/>
<keyword evidence="6" id="KW-1003">Cell membrane</keyword>
<comment type="subunit">
    <text evidence="4">Homotrimer.</text>
</comment>
<evidence type="ECO:0000256" key="4">
    <source>
        <dbReference type="ARBA" id="ARBA00011233"/>
    </source>
</evidence>
<comment type="subcellular location">
    <subcellularLocation>
        <location evidence="2">Cell membrane</location>
    </subcellularLocation>
    <subcellularLocation>
        <location evidence="1">Endomembrane system</location>
        <topology evidence="1">Multi-pass membrane protein</topology>
    </subcellularLocation>
</comment>
<dbReference type="GO" id="GO:0005886">
    <property type="term" value="C:plasma membrane"/>
    <property type="evidence" value="ECO:0007669"/>
    <property type="project" value="UniProtKB-SubCell"/>
</dbReference>
<accession>A0A175YMP4</accession>
<evidence type="ECO:0000256" key="1">
    <source>
        <dbReference type="ARBA" id="ARBA00004127"/>
    </source>
</evidence>
<evidence type="ECO:0000256" key="11">
    <source>
        <dbReference type="ARBA" id="ARBA00054248"/>
    </source>
</evidence>
<reference evidence="12" key="1">
    <citation type="journal article" date="2016" name="Nat. Genet.">
        <title>A high-quality carrot genome assembly provides new insights into carotenoid accumulation and asterid genome evolution.</title>
        <authorList>
            <person name="Iorizzo M."/>
            <person name="Ellison S."/>
            <person name="Senalik D."/>
            <person name="Zeng P."/>
            <person name="Satapoomin P."/>
            <person name="Huang J."/>
            <person name="Bowman M."/>
            <person name="Iovene M."/>
            <person name="Sanseverino W."/>
            <person name="Cavagnaro P."/>
            <person name="Yildiz M."/>
            <person name="Macko-Podgorni A."/>
            <person name="Moranska E."/>
            <person name="Grzebelus E."/>
            <person name="Grzebelus D."/>
            <person name="Ashrafi H."/>
            <person name="Zheng Z."/>
            <person name="Cheng S."/>
            <person name="Spooner D."/>
            <person name="Van Deynze A."/>
            <person name="Simon P."/>
        </authorList>
    </citation>
    <scope>NUCLEOTIDE SEQUENCE</scope>
    <source>
        <tissue evidence="12">Leaf</tissue>
    </source>
</reference>
<sequence length="356" mass="40575">MAEIWPDQSFMVNANAVTDVDKKNPDKNVKASFVFSKLHAGYFRISLSLGSQALLWKALNEHNHSSHYYNLLSTTFLLLWYLSFLVSIVLSILYLMKCIFYFRTVKDEFLHFVGVNYMFTPWTSWLLLLQSSRVLAPHHFMYKGLWLFFVVPLLVLDVKLYGQWFTTEKRFLSLVANPTSQMSVIGNMAAAWAAAKMEWRESAICMFTLAITHYLVIFVTLYQRLSGGNQLPARLRPVYFLFVAAPSMASLAWSSILGSFDTPCKMLFFLSLFLFISLACRPALFKKAMKKFDLVWWAYSFPSTILAMASVEYAQEAKSAVASGLMLVLTIISVAIFLSLMLSTALNINILGRPTY</sequence>
<dbReference type="GO" id="GO:0006873">
    <property type="term" value="P:intracellular monoatomic ion homeostasis"/>
    <property type="evidence" value="ECO:0007669"/>
    <property type="project" value="InterPro"/>
</dbReference>
<dbReference type="GO" id="GO:0012505">
    <property type="term" value="C:endomembrane system"/>
    <property type="evidence" value="ECO:0007669"/>
    <property type="project" value="UniProtKB-SubCell"/>
</dbReference>
<dbReference type="OMA" id="NECALCM"/>
<keyword evidence="7" id="KW-0812">Transmembrane</keyword>
<dbReference type="AlphaFoldDB" id="A0A175YMP4"/>
<dbReference type="PANTHER" id="PTHR31269">
    <property type="entry name" value="S-TYPE ANION CHANNEL SLAH3"/>
    <property type="match status" value="1"/>
</dbReference>
<protein>
    <submittedName>
        <fullName evidence="12">Uncharacterized protein</fullName>
    </submittedName>
</protein>
<name>A0A175YMP4_DAUCS</name>
<dbReference type="Proteomes" id="UP000077755">
    <property type="component" value="Chromosome 8"/>
</dbReference>
<evidence type="ECO:0000313" key="12">
    <source>
        <dbReference type="EMBL" id="WOH11699.1"/>
    </source>
</evidence>
<evidence type="ECO:0000256" key="9">
    <source>
        <dbReference type="ARBA" id="ARBA00023065"/>
    </source>
</evidence>
<dbReference type="PANTHER" id="PTHR31269:SF60">
    <property type="entry name" value="S-TYPE ANION CHANNEL SLAH1"/>
    <property type="match status" value="1"/>
</dbReference>
<proteinExistence type="inferred from homology"/>
<keyword evidence="13" id="KW-1185">Reference proteome</keyword>
<dbReference type="InterPro" id="IPR004695">
    <property type="entry name" value="SLAC1/Mae1/Ssu1/TehA"/>
</dbReference>
<evidence type="ECO:0000256" key="5">
    <source>
        <dbReference type="ARBA" id="ARBA00022448"/>
    </source>
</evidence>
<dbReference type="InterPro" id="IPR030183">
    <property type="entry name" value="SLAC/SLAH"/>
</dbReference>
<dbReference type="CDD" id="cd09323">
    <property type="entry name" value="TDT_SLAC1_like"/>
    <property type="match status" value="1"/>
</dbReference>
<dbReference type="Gramene" id="KZM84388">
    <property type="protein sequence ID" value="KZM84388"/>
    <property type="gene ID" value="DCAR_028190"/>
</dbReference>
<keyword evidence="10" id="KW-0472">Membrane</keyword>
<keyword evidence="5" id="KW-0813">Transport</keyword>